<evidence type="ECO:0000259" key="5">
    <source>
        <dbReference type="PROSITE" id="PS50043"/>
    </source>
</evidence>
<dbReference type="SUPFAM" id="SSF46894">
    <property type="entry name" value="C-terminal effector domain of the bipartite response regulators"/>
    <property type="match status" value="1"/>
</dbReference>
<dbReference type="SMART" id="SM00421">
    <property type="entry name" value="HTH_LUXR"/>
    <property type="match status" value="1"/>
</dbReference>
<dbReference type="PANTHER" id="PTHR44688:SF16">
    <property type="entry name" value="DNA-BINDING TRANSCRIPTIONAL ACTIVATOR DEVR_DOSR"/>
    <property type="match status" value="1"/>
</dbReference>
<keyword evidence="2" id="KW-0238">DNA-binding</keyword>
<feature type="region of interest" description="Disordered" evidence="4">
    <location>
        <begin position="118"/>
        <end position="145"/>
    </location>
</feature>
<dbReference type="PRINTS" id="PR00038">
    <property type="entry name" value="HTHLUXR"/>
</dbReference>
<sequence length="207" mass="22417">MTTFGKVAVALWTSGRVSDEGAEMWFDEHPRFVCLPFRERSDAQVLLFLAPQAAERALAAMNAPAGALTLPSVLVTDGPLTPRQVSRATARGMARFLDHGMTTMSEVAEALIAAEADAEAREAKSRPNPRGGQARPPAGDDHLATGFSPREIEVLRLLAQGSRIAEISARLNYSERTIKNIVHGVVHRFGFRNRTQAVAYGVRIGAL</sequence>
<dbReference type="CDD" id="cd06170">
    <property type="entry name" value="LuxR_C_like"/>
    <property type="match status" value="1"/>
</dbReference>
<dbReference type="InterPro" id="IPR036388">
    <property type="entry name" value="WH-like_DNA-bd_sf"/>
</dbReference>
<dbReference type="RefSeq" id="WP_207275792.1">
    <property type="nucleotide sequence ID" value="NZ_JAFMPK010000045.1"/>
</dbReference>
<protein>
    <submittedName>
        <fullName evidence="6">Response regulator transcription factor</fullName>
    </submittedName>
</protein>
<evidence type="ECO:0000256" key="3">
    <source>
        <dbReference type="ARBA" id="ARBA00023163"/>
    </source>
</evidence>
<proteinExistence type="predicted"/>
<evidence type="ECO:0000256" key="4">
    <source>
        <dbReference type="SAM" id="MobiDB-lite"/>
    </source>
</evidence>
<keyword evidence="1" id="KW-0805">Transcription regulation</keyword>
<gene>
    <name evidence="6" type="ORF">J0911_12470</name>
</gene>
<evidence type="ECO:0000313" key="7">
    <source>
        <dbReference type="Proteomes" id="UP000664617"/>
    </source>
</evidence>
<keyword evidence="7" id="KW-1185">Reference proteome</keyword>
<comment type="caution">
    <text evidence="6">The sequence shown here is derived from an EMBL/GenBank/DDBJ whole genome shotgun (WGS) entry which is preliminary data.</text>
</comment>
<feature type="domain" description="HTH luxR-type" evidence="5">
    <location>
        <begin position="140"/>
        <end position="205"/>
    </location>
</feature>
<dbReference type="Pfam" id="PF00196">
    <property type="entry name" value="GerE"/>
    <property type="match status" value="1"/>
</dbReference>
<keyword evidence="3" id="KW-0804">Transcription</keyword>
<dbReference type="Proteomes" id="UP000664617">
    <property type="component" value="Unassembled WGS sequence"/>
</dbReference>
<dbReference type="PROSITE" id="PS50043">
    <property type="entry name" value="HTH_LUXR_2"/>
    <property type="match status" value="1"/>
</dbReference>
<evidence type="ECO:0000313" key="6">
    <source>
        <dbReference type="EMBL" id="MBO0609840.1"/>
    </source>
</evidence>
<dbReference type="PANTHER" id="PTHR44688">
    <property type="entry name" value="DNA-BINDING TRANSCRIPTIONAL ACTIVATOR DEVR_DOSR"/>
    <property type="match status" value="1"/>
</dbReference>
<name>A0ABS3IA17_9MICO</name>
<accession>A0ABS3IA17</accession>
<dbReference type="Gene3D" id="1.10.10.10">
    <property type="entry name" value="Winged helix-like DNA-binding domain superfamily/Winged helix DNA-binding domain"/>
    <property type="match status" value="1"/>
</dbReference>
<dbReference type="InterPro" id="IPR000792">
    <property type="entry name" value="Tscrpt_reg_LuxR_C"/>
</dbReference>
<organism evidence="6 7">
    <name type="scientific">Myceligenerans salitolerans</name>
    <dbReference type="NCBI Taxonomy" id="1230528"/>
    <lineage>
        <taxon>Bacteria</taxon>
        <taxon>Bacillati</taxon>
        <taxon>Actinomycetota</taxon>
        <taxon>Actinomycetes</taxon>
        <taxon>Micrococcales</taxon>
        <taxon>Promicromonosporaceae</taxon>
        <taxon>Myceligenerans</taxon>
    </lineage>
</organism>
<dbReference type="EMBL" id="JAFMPK010000045">
    <property type="protein sequence ID" value="MBO0609840.1"/>
    <property type="molecule type" value="Genomic_DNA"/>
</dbReference>
<reference evidence="7" key="1">
    <citation type="submission" date="2023-07" db="EMBL/GenBank/DDBJ databases">
        <title>Myceligenerans salitolerans sp. nov., a halotolerant actinomycete isolated from a salt lake in Xinjiang, China.</title>
        <authorList>
            <person name="Guan T."/>
        </authorList>
    </citation>
    <scope>NUCLEOTIDE SEQUENCE [LARGE SCALE GENOMIC DNA]</scope>
    <source>
        <strain evidence="7">XHU 5031</strain>
    </source>
</reference>
<evidence type="ECO:0000256" key="2">
    <source>
        <dbReference type="ARBA" id="ARBA00023125"/>
    </source>
</evidence>
<evidence type="ECO:0000256" key="1">
    <source>
        <dbReference type="ARBA" id="ARBA00023015"/>
    </source>
</evidence>
<dbReference type="InterPro" id="IPR016032">
    <property type="entry name" value="Sig_transdc_resp-reg_C-effctor"/>
</dbReference>